<dbReference type="GO" id="GO:0000287">
    <property type="term" value="F:magnesium ion binding"/>
    <property type="evidence" value="ECO:0007669"/>
    <property type="project" value="UniProtKB-UniRule"/>
</dbReference>
<evidence type="ECO:0000256" key="2">
    <source>
        <dbReference type="ARBA" id="ARBA00022679"/>
    </source>
</evidence>
<sequence>MSHSYSLKGLYAITDGSVGDELFAKVEQALQGGISILQYRDKSTDKDKRLAEAKTLCAYCHQYNVPLIINDDVQLAIASHADGVHLGSEDGSFLDARNLLGPESIIGVSCYNDIALAKKAEVIGADYVAFGSFFPSLTKPSAPQATIQTLRDAKAQLKSPICCIGGITLENAPLLIQEKPDMLAVISTIFASDNIAKSSNTFKQLFNS</sequence>
<dbReference type="InterPro" id="IPR022998">
    <property type="entry name" value="ThiamineP_synth_TenI"/>
</dbReference>
<evidence type="ECO:0000313" key="13">
    <source>
        <dbReference type="EMBL" id="CAA6802012.1"/>
    </source>
</evidence>
<dbReference type="UniPathway" id="UPA00060">
    <property type="reaction ID" value="UER00141"/>
</dbReference>
<organism evidence="13">
    <name type="scientific">uncultured Thiotrichaceae bacterium</name>
    <dbReference type="NCBI Taxonomy" id="298394"/>
    <lineage>
        <taxon>Bacteria</taxon>
        <taxon>Pseudomonadati</taxon>
        <taxon>Pseudomonadota</taxon>
        <taxon>Gammaproteobacteria</taxon>
        <taxon>Thiotrichales</taxon>
        <taxon>Thiotrichaceae</taxon>
        <taxon>environmental samples</taxon>
    </lineage>
</organism>
<comment type="catalytic activity">
    <reaction evidence="6 9 10">
        <text>4-methyl-5-(2-phosphooxyethyl)-thiazole + 4-amino-2-methyl-5-(diphosphooxymethyl)pyrimidine + H(+) = thiamine phosphate + diphosphate</text>
        <dbReference type="Rhea" id="RHEA:22328"/>
        <dbReference type="ChEBI" id="CHEBI:15378"/>
        <dbReference type="ChEBI" id="CHEBI:33019"/>
        <dbReference type="ChEBI" id="CHEBI:37575"/>
        <dbReference type="ChEBI" id="CHEBI:57841"/>
        <dbReference type="ChEBI" id="CHEBI:58296"/>
        <dbReference type="EC" id="2.5.1.3"/>
    </reaction>
</comment>
<dbReference type="SUPFAM" id="SSF51391">
    <property type="entry name" value="Thiamin phosphate synthase"/>
    <property type="match status" value="1"/>
</dbReference>
<dbReference type="InterPro" id="IPR034291">
    <property type="entry name" value="TMP_synthase"/>
</dbReference>
<comment type="function">
    <text evidence="9">Condenses 4-methyl-5-(beta-hydroxyethyl)thiazole monophosphate (THZ-P) and 2-methyl-4-amino-5-hydroxymethyl pyrimidine pyrophosphate (HMP-PP) to form thiamine monophosphate (TMP).</text>
</comment>
<dbReference type="Pfam" id="PF02581">
    <property type="entry name" value="TMP-TENI"/>
    <property type="match status" value="1"/>
</dbReference>
<gene>
    <name evidence="9" type="primary">thiE</name>
    <name evidence="13" type="ORF">HELGO_WM10619</name>
</gene>
<feature type="binding site" evidence="9">
    <location>
        <begin position="186"/>
        <end position="187"/>
    </location>
    <ligand>
        <name>2-[(2R,5Z)-2-carboxy-4-methylthiazol-5(2H)-ylidene]ethyl phosphate</name>
        <dbReference type="ChEBI" id="CHEBI:62899"/>
    </ligand>
</feature>
<comment type="similarity">
    <text evidence="9 10">Belongs to the thiamine-phosphate synthase family.</text>
</comment>
<keyword evidence="2 9" id="KW-0808">Transferase</keyword>
<feature type="binding site" evidence="9">
    <location>
        <position position="109"/>
    </location>
    <ligand>
        <name>4-amino-2-methyl-5-(diphosphooxymethyl)pyrimidine</name>
        <dbReference type="ChEBI" id="CHEBI:57841"/>
    </ligand>
</feature>
<dbReference type="GO" id="GO:0005737">
    <property type="term" value="C:cytoplasm"/>
    <property type="evidence" value="ECO:0007669"/>
    <property type="project" value="TreeGrafter"/>
</dbReference>
<comment type="catalytic activity">
    <reaction evidence="8 9 10">
        <text>2-[(2R,5Z)-2-carboxy-4-methylthiazol-5(2H)-ylidene]ethyl phosphate + 4-amino-2-methyl-5-(diphosphooxymethyl)pyrimidine + 2 H(+) = thiamine phosphate + CO2 + diphosphate</text>
        <dbReference type="Rhea" id="RHEA:47844"/>
        <dbReference type="ChEBI" id="CHEBI:15378"/>
        <dbReference type="ChEBI" id="CHEBI:16526"/>
        <dbReference type="ChEBI" id="CHEBI:33019"/>
        <dbReference type="ChEBI" id="CHEBI:37575"/>
        <dbReference type="ChEBI" id="CHEBI:57841"/>
        <dbReference type="ChEBI" id="CHEBI:62899"/>
        <dbReference type="EC" id="2.5.1.3"/>
    </reaction>
</comment>
<accession>A0A6S6SFE2</accession>
<evidence type="ECO:0000256" key="10">
    <source>
        <dbReference type="RuleBase" id="RU003826"/>
    </source>
</evidence>
<dbReference type="GO" id="GO:0004789">
    <property type="term" value="F:thiamine-phosphate diphosphorylase activity"/>
    <property type="evidence" value="ECO:0007669"/>
    <property type="project" value="UniProtKB-UniRule"/>
</dbReference>
<dbReference type="EC" id="2.5.1.3" evidence="9"/>
<reference evidence="13" key="1">
    <citation type="submission" date="2020-01" db="EMBL/GenBank/DDBJ databases">
        <authorList>
            <person name="Meier V. D."/>
            <person name="Meier V D."/>
        </authorList>
    </citation>
    <scope>NUCLEOTIDE SEQUENCE</scope>
    <source>
        <strain evidence="13">HLG_WM_MAG_07</strain>
    </source>
</reference>
<evidence type="ECO:0000256" key="5">
    <source>
        <dbReference type="ARBA" id="ARBA00022977"/>
    </source>
</evidence>
<dbReference type="HAMAP" id="MF_00097">
    <property type="entry name" value="TMP_synthase"/>
    <property type="match status" value="1"/>
</dbReference>
<dbReference type="InterPro" id="IPR036206">
    <property type="entry name" value="ThiamineP_synth_sf"/>
</dbReference>
<comment type="pathway">
    <text evidence="1 9 11">Cofactor biosynthesis; thiamine diphosphate biosynthesis; thiamine phosphate from 4-amino-2-methyl-5-diphosphomethylpyrimidine and 4-methyl-5-(2-phosphoethyl)-thiazole: step 1/1.</text>
</comment>
<keyword evidence="3 9" id="KW-0479">Metal-binding</keyword>
<evidence type="ECO:0000259" key="12">
    <source>
        <dbReference type="Pfam" id="PF02581"/>
    </source>
</evidence>
<feature type="binding site" evidence="9">
    <location>
        <position position="166"/>
    </location>
    <ligand>
        <name>2-[(2R,5Z)-2-carboxy-4-methylthiazol-5(2H)-ylidene]ethyl phosphate</name>
        <dbReference type="ChEBI" id="CHEBI:62899"/>
    </ligand>
</feature>
<dbReference type="AlphaFoldDB" id="A0A6S6SFE2"/>
<evidence type="ECO:0000256" key="6">
    <source>
        <dbReference type="ARBA" id="ARBA00047334"/>
    </source>
</evidence>
<evidence type="ECO:0000256" key="8">
    <source>
        <dbReference type="ARBA" id="ARBA00047883"/>
    </source>
</evidence>
<proteinExistence type="inferred from homology"/>
<name>A0A6S6SFE2_9GAMM</name>
<evidence type="ECO:0000256" key="3">
    <source>
        <dbReference type="ARBA" id="ARBA00022723"/>
    </source>
</evidence>
<evidence type="ECO:0000256" key="9">
    <source>
        <dbReference type="HAMAP-Rule" id="MF_00097"/>
    </source>
</evidence>
<comment type="catalytic activity">
    <reaction evidence="7 9 10">
        <text>2-(2-carboxy-4-methylthiazol-5-yl)ethyl phosphate + 4-amino-2-methyl-5-(diphosphooxymethyl)pyrimidine + 2 H(+) = thiamine phosphate + CO2 + diphosphate</text>
        <dbReference type="Rhea" id="RHEA:47848"/>
        <dbReference type="ChEBI" id="CHEBI:15378"/>
        <dbReference type="ChEBI" id="CHEBI:16526"/>
        <dbReference type="ChEBI" id="CHEBI:33019"/>
        <dbReference type="ChEBI" id="CHEBI:37575"/>
        <dbReference type="ChEBI" id="CHEBI:57841"/>
        <dbReference type="ChEBI" id="CHEBI:62890"/>
        <dbReference type="EC" id="2.5.1.3"/>
    </reaction>
</comment>
<dbReference type="PANTHER" id="PTHR20857">
    <property type="entry name" value="THIAMINE-PHOSPHATE PYROPHOSPHORYLASE"/>
    <property type="match status" value="1"/>
</dbReference>
<evidence type="ECO:0000256" key="11">
    <source>
        <dbReference type="RuleBase" id="RU004253"/>
    </source>
</evidence>
<dbReference type="Gene3D" id="3.20.20.70">
    <property type="entry name" value="Aldolase class I"/>
    <property type="match status" value="1"/>
</dbReference>
<dbReference type="PANTHER" id="PTHR20857:SF15">
    <property type="entry name" value="THIAMINE-PHOSPHATE SYNTHASE"/>
    <property type="match status" value="1"/>
</dbReference>
<keyword evidence="4 9" id="KW-0460">Magnesium</keyword>
<feature type="binding site" evidence="9">
    <location>
        <position position="71"/>
    </location>
    <ligand>
        <name>Mg(2+)</name>
        <dbReference type="ChEBI" id="CHEBI:18420"/>
    </ligand>
</feature>
<feature type="domain" description="Thiamine phosphate synthase/TenI" evidence="12">
    <location>
        <begin position="10"/>
        <end position="189"/>
    </location>
</feature>
<evidence type="ECO:0000256" key="4">
    <source>
        <dbReference type="ARBA" id="ARBA00022842"/>
    </source>
</evidence>
<feature type="binding site" evidence="9">
    <location>
        <position position="70"/>
    </location>
    <ligand>
        <name>4-amino-2-methyl-5-(diphosphooxymethyl)pyrimidine</name>
        <dbReference type="ChEBI" id="CHEBI:57841"/>
    </ligand>
</feature>
<dbReference type="EMBL" id="CACVAY010000010">
    <property type="protein sequence ID" value="CAA6802012.1"/>
    <property type="molecule type" value="Genomic_DNA"/>
</dbReference>
<dbReference type="NCBIfam" id="TIGR00693">
    <property type="entry name" value="thiE"/>
    <property type="match status" value="1"/>
</dbReference>
<keyword evidence="5 9" id="KW-0784">Thiamine biosynthesis</keyword>
<feature type="binding site" evidence="9">
    <location>
        <position position="139"/>
    </location>
    <ligand>
        <name>4-amino-2-methyl-5-(diphosphooxymethyl)pyrimidine</name>
        <dbReference type="ChEBI" id="CHEBI:57841"/>
    </ligand>
</feature>
<feature type="binding site" evidence="9">
    <location>
        <begin position="38"/>
        <end position="42"/>
    </location>
    <ligand>
        <name>4-amino-2-methyl-5-(diphosphooxymethyl)pyrimidine</name>
        <dbReference type="ChEBI" id="CHEBI:57841"/>
    </ligand>
</feature>
<comment type="cofactor">
    <cofactor evidence="9">
        <name>Mg(2+)</name>
        <dbReference type="ChEBI" id="CHEBI:18420"/>
    </cofactor>
    <text evidence="9">Binds 1 Mg(2+) ion per subunit.</text>
</comment>
<evidence type="ECO:0000256" key="1">
    <source>
        <dbReference type="ARBA" id="ARBA00005165"/>
    </source>
</evidence>
<dbReference type="GO" id="GO:0009229">
    <property type="term" value="P:thiamine diphosphate biosynthetic process"/>
    <property type="evidence" value="ECO:0007669"/>
    <property type="project" value="UniProtKB-UniRule"/>
</dbReference>
<feature type="binding site" evidence="9">
    <location>
        <position position="90"/>
    </location>
    <ligand>
        <name>Mg(2+)</name>
        <dbReference type="ChEBI" id="CHEBI:18420"/>
    </ligand>
</feature>
<dbReference type="GO" id="GO:0009228">
    <property type="term" value="P:thiamine biosynthetic process"/>
    <property type="evidence" value="ECO:0007669"/>
    <property type="project" value="UniProtKB-KW"/>
</dbReference>
<evidence type="ECO:0000256" key="7">
    <source>
        <dbReference type="ARBA" id="ARBA00047851"/>
    </source>
</evidence>
<dbReference type="CDD" id="cd00564">
    <property type="entry name" value="TMP_TenI"/>
    <property type="match status" value="1"/>
</dbReference>
<feature type="binding site" evidence="9">
    <location>
        <begin position="136"/>
        <end position="138"/>
    </location>
    <ligand>
        <name>2-[(2R,5Z)-2-carboxy-4-methylthiazol-5(2H)-ylidene]ethyl phosphate</name>
        <dbReference type="ChEBI" id="CHEBI:62899"/>
    </ligand>
</feature>
<protein>
    <recommendedName>
        <fullName evidence="9">Thiamine-phosphate synthase</fullName>
        <shortName evidence="9">TP synthase</shortName>
        <shortName evidence="9">TPS</shortName>
        <ecNumber evidence="9">2.5.1.3</ecNumber>
    </recommendedName>
    <alternativeName>
        <fullName evidence="9">Thiamine-phosphate pyrophosphorylase</fullName>
        <shortName evidence="9">TMP pyrophosphorylase</shortName>
        <shortName evidence="9">TMP-PPase</shortName>
    </alternativeName>
</protein>
<dbReference type="InterPro" id="IPR013785">
    <property type="entry name" value="Aldolase_TIM"/>
</dbReference>